<evidence type="ECO:0000256" key="1">
    <source>
        <dbReference type="ARBA" id="ARBA00004167"/>
    </source>
</evidence>
<comment type="subcellular location">
    <subcellularLocation>
        <location evidence="1">Membrane</location>
        <topology evidence="1">Single-pass membrane protein</topology>
    </subcellularLocation>
</comment>
<evidence type="ECO:0000256" key="3">
    <source>
        <dbReference type="ARBA" id="ARBA00022989"/>
    </source>
</evidence>
<feature type="transmembrane region" description="Helical" evidence="6">
    <location>
        <begin position="27"/>
        <end position="47"/>
    </location>
</feature>
<evidence type="ECO:0000256" key="6">
    <source>
        <dbReference type="SAM" id="Phobius"/>
    </source>
</evidence>
<dbReference type="GO" id="GO:0055085">
    <property type="term" value="P:transmembrane transport"/>
    <property type="evidence" value="ECO:0007669"/>
    <property type="project" value="InterPro"/>
</dbReference>
<evidence type="ECO:0000259" key="7">
    <source>
        <dbReference type="Pfam" id="PF25990"/>
    </source>
</evidence>
<evidence type="ECO:0000313" key="8">
    <source>
        <dbReference type="EMBL" id="SET83306.1"/>
    </source>
</evidence>
<evidence type="ECO:0000256" key="2">
    <source>
        <dbReference type="ARBA" id="ARBA00022692"/>
    </source>
</evidence>
<feature type="domain" description="YknX-like beta-barrel" evidence="7">
    <location>
        <begin position="295"/>
        <end position="383"/>
    </location>
</feature>
<dbReference type="Proteomes" id="UP000198762">
    <property type="component" value="Unassembled WGS sequence"/>
</dbReference>
<dbReference type="STRING" id="430453.SAMN04487962_12911"/>
<sequence length="389" mass="43181">MANDNNNDGSTPNQAGPAPGPWKMGRLLLLVLLVVAGIAWVGQWLWYRHTHVVEDYASVTTDLVTVSSRLPGRLESFSLENGDPLEQGQTVARLYSQPEELELAQRRARVARMEARLAFEQRQIQQSQKQLTGGIANARQQLKTAEADLKVAEVTLEDAEQTWQRAEPLYQSGSLSKQQRDRNYYDLMSARARVETARQQVALRQSELDNAEMGLFTGSPMTLPTPELLEAQNAITLEELEEARADVRKQESLLADMTVTSPASGVVARTFVENGEYLSAGQPILMMYEPDNIWIEARVKETDVRKLAAGQEVKIRVDAWPDRDFSGRIEVIGRSATSQFALIPSSNPSGNFTKITQRIPVRISVEEGDRNLLSPGMMVVVSIASSTAD</sequence>
<gene>
    <name evidence="8" type="ORF">SAMN04487962_12911</name>
</gene>
<evidence type="ECO:0000256" key="5">
    <source>
        <dbReference type="SAM" id="Coils"/>
    </source>
</evidence>
<feature type="coiled-coil region" evidence="5">
    <location>
        <begin position="233"/>
        <end position="260"/>
    </location>
</feature>
<keyword evidence="4 6" id="KW-0472">Membrane</keyword>
<dbReference type="InterPro" id="IPR058636">
    <property type="entry name" value="Beta-barrel_YknX"/>
</dbReference>
<dbReference type="Gene3D" id="2.40.30.170">
    <property type="match status" value="1"/>
</dbReference>
<keyword evidence="9" id="KW-1185">Reference proteome</keyword>
<dbReference type="SUPFAM" id="SSF111369">
    <property type="entry name" value="HlyD-like secretion proteins"/>
    <property type="match status" value="1"/>
</dbReference>
<dbReference type="InterPro" id="IPR050739">
    <property type="entry name" value="MFP"/>
</dbReference>
<protein>
    <submittedName>
        <fullName evidence="8">Membrane fusion protein, multidrug efflux system</fullName>
    </submittedName>
</protein>
<reference evidence="9" key="1">
    <citation type="submission" date="2016-10" db="EMBL/GenBank/DDBJ databases">
        <authorList>
            <person name="Varghese N."/>
            <person name="Submissions S."/>
        </authorList>
    </citation>
    <scope>NUCLEOTIDE SEQUENCE [LARGE SCALE GENOMIC DNA]</scope>
    <source>
        <strain evidence="9">CGMCC 1.6489</strain>
    </source>
</reference>
<name>A0A1I0HJL4_9GAMM</name>
<dbReference type="Gene3D" id="2.40.50.100">
    <property type="match status" value="1"/>
</dbReference>
<dbReference type="PANTHER" id="PTHR30386:SF26">
    <property type="entry name" value="TRANSPORT PROTEIN COMB"/>
    <property type="match status" value="1"/>
</dbReference>
<keyword evidence="2 6" id="KW-0812">Transmembrane</keyword>
<evidence type="ECO:0000313" key="9">
    <source>
        <dbReference type="Proteomes" id="UP000198762"/>
    </source>
</evidence>
<keyword evidence="3 6" id="KW-1133">Transmembrane helix</keyword>
<organism evidence="8 9">
    <name type="scientific">Marinobacter segnicrescens</name>
    <dbReference type="NCBI Taxonomy" id="430453"/>
    <lineage>
        <taxon>Bacteria</taxon>
        <taxon>Pseudomonadati</taxon>
        <taxon>Pseudomonadota</taxon>
        <taxon>Gammaproteobacteria</taxon>
        <taxon>Pseudomonadales</taxon>
        <taxon>Marinobacteraceae</taxon>
        <taxon>Marinobacter</taxon>
    </lineage>
</organism>
<dbReference type="SUPFAM" id="SSF56954">
    <property type="entry name" value="Outer membrane efflux proteins (OEP)"/>
    <property type="match status" value="1"/>
</dbReference>
<dbReference type="PRINTS" id="PR01490">
    <property type="entry name" value="RTXTOXIND"/>
</dbReference>
<dbReference type="RefSeq" id="WP_218144831.1">
    <property type="nucleotide sequence ID" value="NZ_FOHZ01000029.1"/>
</dbReference>
<keyword evidence="5" id="KW-0175">Coiled coil</keyword>
<dbReference type="Pfam" id="PF25990">
    <property type="entry name" value="Beta-barrel_YknX"/>
    <property type="match status" value="1"/>
</dbReference>
<dbReference type="GO" id="GO:0016020">
    <property type="term" value="C:membrane"/>
    <property type="evidence" value="ECO:0007669"/>
    <property type="project" value="UniProtKB-SubCell"/>
</dbReference>
<dbReference type="Gene3D" id="1.10.287.470">
    <property type="entry name" value="Helix hairpin bin"/>
    <property type="match status" value="2"/>
</dbReference>
<dbReference type="AlphaFoldDB" id="A0A1I0HJL4"/>
<dbReference type="EMBL" id="FOHZ01000029">
    <property type="protein sequence ID" value="SET83306.1"/>
    <property type="molecule type" value="Genomic_DNA"/>
</dbReference>
<dbReference type="PANTHER" id="PTHR30386">
    <property type="entry name" value="MEMBRANE FUSION SUBUNIT OF EMRAB-TOLC MULTIDRUG EFFLUX PUMP"/>
    <property type="match status" value="1"/>
</dbReference>
<proteinExistence type="predicted"/>
<accession>A0A1I0HJL4</accession>
<evidence type="ECO:0000256" key="4">
    <source>
        <dbReference type="ARBA" id="ARBA00023136"/>
    </source>
</evidence>
<feature type="coiled-coil region" evidence="5">
    <location>
        <begin position="103"/>
        <end position="162"/>
    </location>
</feature>